<dbReference type="AlphaFoldDB" id="A0A1I5X3C3"/>
<evidence type="ECO:0000256" key="1">
    <source>
        <dbReference type="ARBA" id="ARBA00006754"/>
    </source>
</evidence>
<feature type="domain" description="CdaR GGDEF-like" evidence="4">
    <location>
        <begin position="151"/>
        <end position="257"/>
    </location>
</feature>
<evidence type="ECO:0000259" key="4">
    <source>
        <dbReference type="Pfam" id="PF17853"/>
    </source>
</evidence>
<feature type="domain" description="Putative sugar diacid recognition" evidence="2">
    <location>
        <begin position="6"/>
        <end position="133"/>
    </location>
</feature>
<evidence type="ECO:0000313" key="6">
    <source>
        <dbReference type="Proteomes" id="UP000199136"/>
    </source>
</evidence>
<dbReference type="STRING" id="82801.SAMN04488506_1160"/>
<dbReference type="EMBL" id="FOXW01000004">
    <property type="protein sequence ID" value="SFQ26450.1"/>
    <property type="molecule type" value="Genomic_DNA"/>
</dbReference>
<dbReference type="Pfam" id="PF13556">
    <property type="entry name" value="HTH_30"/>
    <property type="match status" value="1"/>
</dbReference>
<accession>A0A1I5X3C3</accession>
<comment type="similarity">
    <text evidence="1">Belongs to the CdaR family.</text>
</comment>
<protein>
    <submittedName>
        <fullName evidence="5">Carbohydrate diacid regulator</fullName>
    </submittedName>
</protein>
<evidence type="ECO:0000313" key="5">
    <source>
        <dbReference type="EMBL" id="SFQ26450.1"/>
    </source>
</evidence>
<name>A0A1I5X3C3_9LACT</name>
<dbReference type="Pfam" id="PF17853">
    <property type="entry name" value="GGDEF_2"/>
    <property type="match status" value="1"/>
</dbReference>
<dbReference type="Proteomes" id="UP000199136">
    <property type="component" value="Unassembled WGS sequence"/>
</dbReference>
<dbReference type="InterPro" id="IPR025736">
    <property type="entry name" value="PucR_C-HTH_dom"/>
</dbReference>
<keyword evidence="6" id="KW-1185">Reference proteome</keyword>
<dbReference type="Gene3D" id="1.10.10.2840">
    <property type="entry name" value="PucR C-terminal helix-turn-helix domain"/>
    <property type="match status" value="1"/>
</dbReference>
<dbReference type="OrthoDB" id="9792148at2"/>
<feature type="domain" description="PucR C-terminal helix-turn-helix" evidence="3">
    <location>
        <begin position="311"/>
        <end position="361"/>
    </location>
</feature>
<dbReference type="PANTHER" id="PTHR33744">
    <property type="entry name" value="CARBOHYDRATE DIACID REGULATOR"/>
    <property type="match status" value="1"/>
</dbReference>
<sequence length="372" mass="42318">MMELAAPLAQEIVTQMKEIIHQEINFMNKQAIIMASTDPDRIGKMHGGAKEVIKTKRPLTIATDYSYPGSKKGINIPIYFEQEIIGVIGITGDKEKVQQHGEIIKKMTEILIKEDYLKDILSKQRDRSRHIISALLHQEISNKAADTPDPFSYDYSIPHVAVIGKCTSIPLGLRNDLHKIIEQSAILDHKHIFTILSDQLYILFREETTSNVQHILRQLVDEIHSKTTLPFRFGIGLLAESQKEARQSFIQAADALKWTILSNHTLELYQEMDNGILYAGLSEEKATHYSHKILSGIPSDEKEELKLLFFTYGETNKSVAKSAEKLFLHKNTFQYKLNKIQHYTGYDPKVVNDYVVLYSAFVLESLSSSTIV</sequence>
<dbReference type="InterPro" id="IPR042070">
    <property type="entry name" value="PucR_C-HTH_sf"/>
</dbReference>
<dbReference type="PANTHER" id="PTHR33744:SF16">
    <property type="entry name" value="CARBOHYDRATE DIACID REGULATOR"/>
    <property type="match status" value="1"/>
</dbReference>
<dbReference type="Pfam" id="PF05651">
    <property type="entry name" value="Diacid_rec"/>
    <property type="match status" value="1"/>
</dbReference>
<gene>
    <name evidence="5" type="ORF">SAMN04488506_1160</name>
</gene>
<dbReference type="InterPro" id="IPR041522">
    <property type="entry name" value="CdaR_GGDEF"/>
</dbReference>
<organism evidence="5 6">
    <name type="scientific">Desemzia incerta</name>
    <dbReference type="NCBI Taxonomy" id="82801"/>
    <lineage>
        <taxon>Bacteria</taxon>
        <taxon>Bacillati</taxon>
        <taxon>Bacillota</taxon>
        <taxon>Bacilli</taxon>
        <taxon>Lactobacillales</taxon>
        <taxon>Carnobacteriaceae</taxon>
        <taxon>Desemzia</taxon>
    </lineage>
</organism>
<evidence type="ECO:0000259" key="3">
    <source>
        <dbReference type="Pfam" id="PF13556"/>
    </source>
</evidence>
<reference evidence="5 6" key="1">
    <citation type="submission" date="2016-10" db="EMBL/GenBank/DDBJ databases">
        <authorList>
            <person name="de Groot N.N."/>
        </authorList>
    </citation>
    <scope>NUCLEOTIDE SEQUENCE [LARGE SCALE GENOMIC DNA]</scope>
    <source>
        <strain evidence="5 6">DSM 20581</strain>
    </source>
</reference>
<dbReference type="InterPro" id="IPR051448">
    <property type="entry name" value="CdaR-like_regulators"/>
</dbReference>
<evidence type="ECO:0000259" key="2">
    <source>
        <dbReference type="Pfam" id="PF05651"/>
    </source>
</evidence>
<dbReference type="InterPro" id="IPR008599">
    <property type="entry name" value="Diacid_rec"/>
</dbReference>
<dbReference type="RefSeq" id="WP_092480219.1">
    <property type="nucleotide sequence ID" value="NZ_FOXW01000004.1"/>
</dbReference>
<proteinExistence type="inferred from homology"/>